<comment type="similarity">
    <text evidence="1 8 12">Belongs to the thymidine kinase family.</text>
</comment>
<keyword evidence="6 8" id="KW-0418">Kinase</keyword>
<dbReference type="PIRSF" id="PIRSF035805">
    <property type="entry name" value="TK_cell"/>
    <property type="match status" value="1"/>
</dbReference>
<dbReference type="Gene3D" id="3.30.60.20">
    <property type="match status" value="1"/>
</dbReference>
<feature type="binding site" evidence="8">
    <location>
        <position position="195"/>
    </location>
    <ligand>
        <name>Zn(2+)</name>
        <dbReference type="ChEBI" id="CHEBI:29105"/>
    </ligand>
</feature>
<dbReference type="GO" id="GO:0071897">
    <property type="term" value="P:DNA biosynthetic process"/>
    <property type="evidence" value="ECO:0007669"/>
    <property type="project" value="UniProtKB-KW"/>
</dbReference>
<evidence type="ECO:0000313" key="13">
    <source>
        <dbReference type="EMBL" id="KKQ92501.1"/>
    </source>
</evidence>
<feature type="binding site" evidence="10">
    <location>
        <begin position="180"/>
        <end position="183"/>
    </location>
    <ligand>
        <name>substrate</name>
    </ligand>
</feature>
<dbReference type="GO" id="GO:0046104">
    <property type="term" value="P:thymidine metabolic process"/>
    <property type="evidence" value="ECO:0007669"/>
    <property type="project" value="TreeGrafter"/>
</dbReference>
<evidence type="ECO:0000256" key="8">
    <source>
        <dbReference type="HAMAP-Rule" id="MF_00124"/>
    </source>
</evidence>
<comment type="catalytic activity">
    <reaction evidence="8 11">
        <text>thymidine + ATP = dTMP + ADP + H(+)</text>
        <dbReference type="Rhea" id="RHEA:19129"/>
        <dbReference type="ChEBI" id="CHEBI:15378"/>
        <dbReference type="ChEBI" id="CHEBI:17748"/>
        <dbReference type="ChEBI" id="CHEBI:30616"/>
        <dbReference type="ChEBI" id="CHEBI:63528"/>
        <dbReference type="ChEBI" id="CHEBI:456216"/>
        <dbReference type="EC" id="2.7.1.21"/>
    </reaction>
</comment>
<keyword evidence="5 8" id="KW-0547">Nucleotide-binding</keyword>
<evidence type="ECO:0000256" key="5">
    <source>
        <dbReference type="ARBA" id="ARBA00022741"/>
    </source>
</evidence>
<feature type="binding site" evidence="8">
    <location>
        <position position="192"/>
    </location>
    <ligand>
        <name>Zn(2+)</name>
        <dbReference type="ChEBI" id="CHEBI:29105"/>
    </ligand>
</feature>
<dbReference type="Pfam" id="PF00265">
    <property type="entry name" value="TK"/>
    <property type="match status" value="1"/>
</dbReference>
<evidence type="ECO:0000256" key="12">
    <source>
        <dbReference type="RuleBase" id="RU004165"/>
    </source>
</evidence>
<evidence type="ECO:0000256" key="4">
    <source>
        <dbReference type="ARBA" id="ARBA00022679"/>
    </source>
</evidence>
<dbReference type="PANTHER" id="PTHR11441">
    <property type="entry name" value="THYMIDINE KINASE"/>
    <property type="match status" value="1"/>
</dbReference>
<feature type="binding site" evidence="8">
    <location>
        <position position="153"/>
    </location>
    <ligand>
        <name>Zn(2+)</name>
        <dbReference type="ChEBI" id="CHEBI:29105"/>
    </ligand>
</feature>
<dbReference type="NCBIfam" id="NF003296">
    <property type="entry name" value="PRK04296.1-1"/>
    <property type="match status" value="1"/>
</dbReference>
<evidence type="ECO:0000256" key="1">
    <source>
        <dbReference type="ARBA" id="ARBA00007587"/>
    </source>
</evidence>
<keyword evidence="8" id="KW-0963">Cytoplasm</keyword>
<keyword evidence="8" id="KW-0479">Metal-binding</keyword>
<comment type="subcellular location">
    <subcellularLocation>
        <location evidence="8">Cytoplasm</location>
    </subcellularLocation>
</comment>
<name>A0A0G0PT20_9BACT</name>
<evidence type="ECO:0000256" key="3">
    <source>
        <dbReference type="ARBA" id="ARBA00022634"/>
    </source>
</evidence>
<dbReference type="InterPro" id="IPR001267">
    <property type="entry name" value="Thymidine_kinase"/>
</dbReference>
<dbReference type="STRING" id="1618572.UT17_C0002G0164"/>
<evidence type="ECO:0000256" key="2">
    <source>
        <dbReference type="ARBA" id="ARBA00012118"/>
    </source>
</evidence>
<feature type="binding site" evidence="8">
    <location>
        <position position="150"/>
    </location>
    <ligand>
        <name>Zn(2+)</name>
        <dbReference type="ChEBI" id="CHEBI:29105"/>
    </ligand>
</feature>
<feature type="active site" description="Proton acceptor" evidence="8 9">
    <location>
        <position position="94"/>
    </location>
</feature>
<accession>A0A0G0PT20</accession>
<feature type="binding site" evidence="8">
    <location>
        <begin position="93"/>
        <end position="96"/>
    </location>
    <ligand>
        <name>ATP</name>
        <dbReference type="ChEBI" id="CHEBI:30616"/>
    </ligand>
</feature>
<dbReference type="Proteomes" id="UP000034774">
    <property type="component" value="Unassembled WGS sequence"/>
</dbReference>
<feature type="binding site" evidence="10">
    <location>
        <position position="188"/>
    </location>
    <ligand>
        <name>substrate</name>
    </ligand>
</feature>
<comment type="subunit">
    <text evidence="8">Homotetramer.</text>
</comment>
<dbReference type="GO" id="GO:0004797">
    <property type="term" value="F:thymidine kinase activity"/>
    <property type="evidence" value="ECO:0007669"/>
    <property type="project" value="UniProtKB-UniRule"/>
</dbReference>
<keyword evidence="4 8" id="KW-0808">Transferase</keyword>
<reference evidence="13 14" key="1">
    <citation type="journal article" date="2015" name="Nature">
        <title>rRNA introns, odd ribosomes, and small enigmatic genomes across a large radiation of phyla.</title>
        <authorList>
            <person name="Brown C.T."/>
            <person name="Hug L.A."/>
            <person name="Thomas B.C."/>
            <person name="Sharon I."/>
            <person name="Castelle C.J."/>
            <person name="Singh A."/>
            <person name="Wilkins M.J."/>
            <person name="Williams K.H."/>
            <person name="Banfield J.F."/>
        </authorList>
    </citation>
    <scope>NUCLEOTIDE SEQUENCE [LARGE SCALE GENOMIC DNA]</scope>
</reference>
<keyword evidence="3 8" id="KW-0237">DNA synthesis</keyword>
<dbReference type="PATRIC" id="fig|1618572.3.peg.327"/>
<evidence type="ECO:0000256" key="6">
    <source>
        <dbReference type="ARBA" id="ARBA00022777"/>
    </source>
</evidence>
<dbReference type="GO" id="GO:0008270">
    <property type="term" value="F:zinc ion binding"/>
    <property type="evidence" value="ECO:0007669"/>
    <property type="project" value="UniProtKB-UniRule"/>
</dbReference>
<protein>
    <recommendedName>
        <fullName evidence="2 8">Thymidine kinase</fullName>
        <ecNumber evidence="2 8">2.7.1.21</ecNumber>
    </recommendedName>
</protein>
<dbReference type="EC" id="2.7.1.21" evidence="2 8"/>
<evidence type="ECO:0000256" key="9">
    <source>
        <dbReference type="PIRSR" id="PIRSR035805-1"/>
    </source>
</evidence>
<sequence>MKERITEKEHLHPGLEIFCGPMFSGKSSQLITELRRAPHAGLKVIAFTPAVDDRREKNTINSDDGAQYPAVTVHNSSEILDLVSPEHDIVGIDEGNFFDMGLTDICRELVLRGKRVIVAGLDKDFRGEPFGPMAVLKQEAEDVHSMHAFCNVCHREASFTQRIKIIDGKRIPANYDDPLILVGAESDYEARCRQHHEVPGRPGKNKS</sequence>
<dbReference type="SUPFAM" id="SSF52540">
    <property type="entry name" value="P-loop containing nucleoside triphosphate hydrolases"/>
    <property type="match status" value="1"/>
</dbReference>
<gene>
    <name evidence="8" type="primary">tdk</name>
    <name evidence="13" type="ORF">UT17_C0002G0164</name>
</gene>
<comment type="caution">
    <text evidence="13">The sequence shown here is derived from an EMBL/GenBank/DDBJ whole genome shotgun (WGS) entry which is preliminary data.</text>
</comment>
<dbReference type="AlphaFoldDB" id="A0A0G0PT20"/>
<keyword evidence="8" id="KW-0862">Zinc</keyword>
<dbReference type="HAMAP" id="MF_00124">
    <property type="entry name" value="Thymidine_kinase"/>
    <property type="match status" value="1"/>
</dbReference>
<dbReference type="GO" id="GO:0005524">
    <property type="term" value="F:ATP binding"/>
    <property type="evidence" value="ECO:0007669"/>
    <property type="project" value="UniProtKB-UniRule"/>
</dbReference>
<dbReference type="Gene3D" id="3.40.50.300">
    <property type="entry name" value="P-loop containing nucleotide triphosphate hydrolases"/>
    <property type="match status" value="1"/>
</dbReference>
<evidence type="ECO:0000256" key="10">
    <source>
        <dbReference type="PIRSR" id="PIRSR035805-2"/>
    </source>
</evidence>
<dbReference type="GO" id="GO:0005829">
    <property type="term" value="C:cytosol"/>
    <property type="evidence" value="ECO:0007669"/>
    <property type="project" value="TreeGrafter"/>
</dbReference>
<proteinExistence type="inferred from homology"/>
<organism evidence="13 14">
    <name type="scientific">Candidatus Woesebacteria bacterium GW2011_GWB1_39_10</name>
    <dbReference type="NCBI Taxonomy" id="1618572"/>
    <lineage>
        <taxon>Bacteria</taxon>
        <taxon>Candidatus Woeseibacteriota</taxon>
    </lineage>
</organism>
<dbReference type="PANTHER" id="PTHR11441:SF0">
    <property type="entry name" value="THYMIDINE KINASE, CYTOSOLIC"/>
    <property type="match status" value="1"/>
</dbReference>
<dbReference type="SUPFAM" id="SSF57716">
    <property type="entry name" value="Glucocorticoid receptor-like (DNA-binding domain)"/>
    <property type="match status" value="1"/>
</dbReference>
<dbReference type="InterPro" id="IPR027417">
    <property type="entry name" value="P-loop_NTPase"/>
</dbReference>
<evidence type="ECO:0000313" key="14">
    <source>
        <dbReference type="Proteomes" id="UP000034774"/>
    </source>
</evidence>
<evidence type="ECO:0000256" key="7">
    <source>
        <dbReference type="ARBA" id="ARBA00022840"/>
    </source>
</evidence>
<dbReference type="EMBL" id="LBVU01000002">
    <property type="protein sequence ID" value="KKQ92501.1"/>
    <property type="molecule type" value="Genomic_DNA"/>
</dbReference>
<keyword evidence="7 8" id="KW-0067">ATP-binding</keyword>
<evidence type="ECO:0000256" key="11">
    <source>
        <dbReference type="RuleBase" id="RU000544"/>
    </source>
</evidence>
<feature type="binding site" evidence="8">
    <location>
        <begin position="20"/>
        <end position="27"/>
    </location>
    <ligand>
        <name>ATP</name>
        <dbReference type="ChEBI" id="CHEBI:30616"/>
    </ligand>
</feature>